<evidence type="ECO:0000313" key="2">
    <source>
        <dbReference type="Proteomes" id="UP000814033"/>
    </source>
</evidence>
<proteinExistence type="predicted"/>
<keyword evidence="2" id="KW-1185">Reference proteome</keyword>
<gene>
    <name evidence="1" type="ORF">FA95DRAFT_1093489</name>
</gene>
<dbReference type="EMBL" id="MU276347">
    <property type="protein sequence ID" value="KAI0039157.1"/>
    <property type="molecule type" value="Genomic_DNA"/>
</dbReference>
<reference evidence="1" key="2">
    <citation type="journal article" date="2022" name="New Phytol.">
        <title>Evolutionary transition to the ectomycorrhizal habit in the genomes of a hyperdiverse lineage of mushroom-forming fungi.</title>
        <authorList>
            <person name="Looney B."/>
            <person name="Miyauchi S."/>
            <person name="Morin E."/>
            <person name="Drula E."/>
            <person name="Courty P.E."/>
            <person name="Kohler A."/>
            <person name="Kuo A."/>
            <person name="LaButti K."/>
            <person name="Pangilinan J."/>
            <person name="Lipzen A."/>
            <person name="Riley R."/>
            <person name="Andreopoulos W."/>
            <person name="He G."/>
            <person name="Johnson J."/>
            <person name="Nolan M."/>
            <person name="Tritt A."/>
            <person name="Barry K.W."/>
            <person name="Grigoriev I.V."/>
            <person name="Nagy L.G."/>
            <person name="Hibbett D."/>
            <person name="Henrissat B."/>
            <person name="Matheny P.B."/>
            <person name="Labbe J."/>
            <person name="Martin F.M."/>
        </authorList>
    </citation>
    <scope>NUCLEOTIDE SEQUENCE</scope>
    <source>
        <strain evidence="1">FP105234-sp</strain>
    </source>
</reference>
<comment type="caution">
    <text evidence="1">The sequence shown here is derived from an EMBL/GenBank/DDBJ whole genome shotgun (WGS) entry which is preliminary data.</text>
</comment>
<sequence length="160" mass="17685">MPNPRTSQTQPTKPVVLTHCPVWTYTGIGPSALWYIFTDFSISLSESLAAFSSHILAEVLFFAHQTLSGTRRAYSPSYPDHASFYIRDEVTLSVCSPLQRVSVVHGLHSWLRGSMGPLVSIRHASKARAHDLRTLPWRQDGRLLACGCGTESTRASFPGN</sequence>
<reference evidence="1" key="1">
    <citation type="submission" date="2021-02" db="EMBL/GenBank/DDBJ databases">
        <authorList>
            <consortium name="DOE Joint Genome Institute"/>
            <person name="Ahrendt S."/>
            <person name="Looney B.P."/>
            <person name="Miyauchi S."/>
            <person name="Morin E."/>
            <person name="Drula E."/>
            <person name="Courty P.E."/>
            <person name="Chicoki N."/>
            <person name="Fauchery L."/>
            <person name="Kohler A."/>
            <person name="Kuo A."/>
            <person name="Labutti K."/>
            <person name="Pangilinan J."/>
            <person name="Lipzen A."/>
            <person name="Riley R."/>
            <person name="Andreopoulos W."/>
            <person name="He G."/>
            <person name="Johnson J."/>
            <person name="Barry K.W."/>
            <person name="Grigoriev I.V."/>
            <person name="Nagy L."/>
            <person name="Hibbett D."/>
            <person name="Henrissat B."/>
            <person name="Matheny P.B."/>
            <person name="Labbe J."/>
            <person name="Martin F."/>
        </authorList>
    </citation>
    <scope>NUCLEOTIDE SEQUENCE</scope>
    <source>
        <strain evidence="1">FP105234-sp</strain>
    </source>
</reference>
<organism evidence="1 2">
    <name type="scientific">Auriscalpium vulgare</name>
    <dbReference type="NCBI Taxonomy" id="40419"/>
    <lineage>
        <taxon>Eukaryota</taxon>
        <taxon>Fungi</taxon>
        <taxon>Dikarya</taxon>
        <taxon>Basidiomycota</taxon>
        <taxon>Agaricomycotina</taxon>
        <taxon>Agaricomycetes</taxon>
        <taxon>Russulales</taxon>
        <taxon>Auriscalpiaceae</taxon>
        <taxon>Auriscalpium</taxon>
    </lineage>
</organism>
<name>A0ACB8R5J1_9AGAM</name>
<evidence type="ECO:0000313" key="1">
    <source>
        <dbReference type="EMBL" id="KAI0039157.1"/>
    </source>
</evidence>
<dbReference type="Proteomes" id="UP000814033">
    <property type="component" value="Unassembled WGS sequence"/>
</dbReference>
<protein>
    <submittedName>
        <fullName evidence="1">Uncharacterized protein</fullName>
    </submittedName>
</protein>
<accession>A0ACB8R5J1</accession>